<keyword evidence="3" id="KW-0813">Transport</keyword>
<proteinExistence type="inferred from homology"/>
<gene>
    <name evidence="9" type="ORF">MEQU1_003110</name>
</gene>
<dbReference type="GO" id="GO:0005886">
    <property type="term" value="C:plasma membrane"/>
    <property type="evidence" value="ECO:0007669"/>
    <property type="project" value="UniProtKB-ARBA"/>
</dbReference>
<reference evidence="9" key="1">
    <citation type="submission" date="2023-03" db="EMBL/GenBank/DDBJ databases">
        <title>Mating type loci evolution in Malassezia.</title>
        <authorList>
            <person name="Coelho M.A."/>
        </authorList>
    </citation>
    <scope>NUCLEOTIDE SEQUENCE</scope>
    <source>
        <strain evidence="9">CBS 12830</strain>
    </source>
</reference>
<sequence length="598" mass="66364">MTDDVDPISNGEAERYFPSEEERSTLRRVPEKLSWAIFSIGVCELAERFSFYGATQVFSNFVNRGRPMIDGHVSASGAAKHLDTPSGALGLGSQVANGLVTFNQFWCYITPLLGAYVADVYTNRFNALCIGVCFSMVGHILLVISAIPSVLDDSHGALACFIIAMVIMGFGTGFFKSNCSVLIADQIRFKQQTVVTLRSGEKVIIDPALTLQRLYLWFYLMINIGSCAGELGMVYAEKWVGFWLAYLLPTLVFIIPIPVLWFGRKFYDVAPPNGSVLTQALKACGLVVRTNWSWNPVRLLHNFQSSAFWDCAKPSLLPESERKSWMAYEDVWIDELRRGVKACAVFILFPLYWLCYNQIVNNLIVQAGQMQIGSTPSEIVSVLDPIFVMIFVFVFNTGVYPFMTKVKLPFTPIKRITVGFFFASAAMIWAAVLQHYIYKGPCGNHVGDDVVFNGYHCSSTPANISVWTQSGSYALVAVSEILASVTSMEIAVLMAPNNMRSIIMGVSLFTTAFASAIGEAFTPLSLNPMFVVNYAVLAGLAFIGGILFWIFFFKIDRKQEELNLIGQEGYQEEKEDNSVAGRAPSFSAMEKPHIDLHP</sequence>
<accession>A0AAF0EGX1</accession>
<evidence type="ECO:0000256" key="7">
    <source>
        <dbReference type="SAM" id="MobiDB-lite"/>
    </source>
</evidence>
<feature type="transmembrane region" description="Helical" evidence="8">
    <location>
        <begin position="473"/>
        <end position="495"/>
    </location>
</feature>
<keyword evidence="5 8" id="KW-1133">Transmembrane helix</keyword>
<evidence type="ECO:0000256" key="5">
    <source>
        <dbReference type="ARBA" id="ARBA00022989"/>
    </source>
</evidence>
<organism evidence="9 10">
    <name type="scientific">Malassezia equina</name>
    <dbReference type="NCBI Taxonomy" id="1381935"/>
    <lineage>
        <taxon>Eukaryota</taxon>
        <taxon>Fungi</taxon>
        <taxon>Dikarya</taxon>
        <taxon>Basidiomycota</taxon>
        <taxon>Ustilaginomycotina</taxon>
        <taxon>Malasseziomycetes</taxon>
        <taxon>Malasseziales</taxon>
        <taxon>Malasseziaceae</taxon>
        <taxon>Malassezia</taxon>
    </lineage>
</organism>
<protein>
    <submittedName>
        <fullName evidence="9">Uncharacterized protein</fullName>
    </submittedName>
</protein>
<dbReference type="EMBL" id="CP119905">
    <property type="protein sequence ID" value="WFD24410.1"/>
    <property type="molecule type" value="Genomic_DNA"/>
</dbReference>
<feature type="transmembrane region" description="Helical" evidence="8">
    <location>
        <begin position="379"/>
        <end position="403"/>
    </location>
</feature>
<dbReference type="Gene3D" id="1.20.1250.20">
    <property type="entry name" value="MFS general substrate transporter like domains"/>
    <property type="match status" value="1"/>
</dbReference>
<comment type="similarity">
    <text evidence="2">Belongs to the major facilitator superfamily. Proton-dependent oligopeptide transporter (POT/PTR) (TC 2.A.17) family.</text>
</comment>
<evidence type="ECO:0000313" key="10">
    <source>
        <dbReference type="Proteomes" id="UP001214415"/>
    </source>
</evidence>
<feature type="transmembrane region" description="Helical" evidence="8">
    <location>
        <begin position="534"/>
        <end position="553"/>
    </location>
</feature>
<evidence type="ECO:0000256" key="2">
    <source>
        <dbReference type="ARBA" id="ARBA00005982"/>
    </source>
</evidence>
<feature type="transmembrane region" description="Helical" evidence="8">
    <location>
        <begin position="415"/>
        <end position="437"/>
    </location>
</feature>
<comment type="subcellular location">
    <subcellularLocation>
        <location evidence="1">Membrane</location>
        <topology evidence="1">Multi-pass membrane protein</topology>
    </subcellularLocation>
</comment>
<dbReference type="InterPro" id="IPR000109">
    <property type="entry name" value="POT_fam"/>
</dbReference>
<evidence type="ECO:0000313" key="9">
    <source>
        <dbReference type="EMBL" id="WFD24410.1"/>
    </source>
</evidence>
<evidence type="ECO:0000256" key="6">
    <source>
        <dbReference type="ARBA" id="ARBA00023136"/>
    </source>
</evidence>
<evidence type="ECO:0000256" key="1">
    <source>
        <dbReference type="ARBA" id="ARBA00004141"/>
    </source>
</evidence>
<dbReference type="FunFam" id="1.20.1250.20:FF:000085">
    <property type="entry name" value="MFS peptide transporter Ptr2"/>
    <property type="match status" value="1"/>
</dbReference>
<feature type="transmembrane region" description="Helical" evidence="8">
    <location>
        <begin position="342"/>
        <end position="359"/>
    </location>
</feature>
<dbReference type="AlphaFoldDB" id="A0AAF0EGX1"/>
<dbReference type="Proteomes" id="UP001214415">
    <property type="component" value="Chromosome 6"/>
</dbReference>
<dbReference type="GO" id="GO:0071916">
    <property type="term" value="F:dipeptide transmembrane transporter activity"/>
    <property type="evidence" value="ECO:0007669"/>
    <property type="project" value="UniProtKB-ARBA"/>
</dbReference>
<feature type="transmembrane region" description="Helical" evidence="8">
    <location>
        <begin position="156"/>
        <end position="175"/>
    </location>
</feature>
<evidence type="ECO:0000256" key="8">
    <source>
        <dbReference type="SAM" id="Phobius"/>
    </source>
</evidence>
<feature type="transmembrane region" description="Helical" evidence="8">
    <location>
        <begin position="125"/>
        <end position="150"/>
    </location>
</feature>
<keyword evidence="4 8" id="KW-0812">Transmembrane</keyword>
<evidence type="ECO:0000256" key="3">
    <source>
        <dbReference type="ARBA" id="ARBA00022448"/>
    </source>
</evidence>
<feature type="region of interest" description="Disordered" evidence="7">
    <location>
        <begin position="571"/>
        <end position="598"/>
    </location>
</feature>
<feature type="transmembrane region" description="Helical" evidence="8">
    <location>
        <begin position="214"/>
        <end position="236"/>
    </location>
</feature>
<feature type="transmembrane region" description="Helical" evidence="8">
    <location>
        <begin position="242"/>
        <end position="262"/>
    </location>
</feature>
<dbReference type="Pfam" id="PF00854">
    <property type="entry name" value="PTR2"/>
    <property type="match status" value="1"/>
</dbReference>
<keyword evidence="6 8" id="KW-0472">Membrane</keyword>
<name>A0AAF0EGX1_9BASI</name>
<evidence type="ECO:0000256" key="4">
    <source>
        <dbReference type="ARBA" id="ARBA00022692"/>
    </source>
</evidence>
<keyword evidence="10" id="KW-1185">Reference proteome</keyword>
<dbReference type="SUPFAM" id="SSF103473">
    <property type="entry name" value="MFS general substrate transporter"/>
    <property type="match status" value="1"/>
</dbReference>
<feature type="transmembrane region" description="Helical" evidence="8">
    <location>
        <begin position="502"/>
        <end position="522"/>
    </location>
</feature>
<dbReference type="PANTHER" id="PTHR11654">
    <property type="entry name" value="OLIGOPEPTIDE TRANSPORTER-RELATED"/>
    <property type="match status" value="1"/>
</dbReference>
<dbReference type="InterPro" id="IPR036259">
    <property type="entry name" value="MFS_trans_sf"/>
</dbReference>